<evidence type="ECO:0000256" key="1">
    <source>
        <dbReference type="SAM" id="Phobius"/>
    </source>
</evidence>
<proteinExistence type="predicted"/>
<keyword evidence="1" id="KW-0472">Membrane</keyword>
<evidence type="ECO:0000313" key="2">
    <source>
        <dbReference type="EMBL" id="KAL0072229.1"/>
    </source>
</evidence>
<organism evidence="2 3">
    <name type="scientific">Marasmius tenuissimus</name>
    <dbReference type="NCBI Taxonomy" id="585030"/>
    <lineage>
        <taxon>Eukaryota</taxon>
        <taxon>Fungi</taxon>
        <taxon>Dikarya</taxon>
        <taxon>Basidiomycota</taxon>
        <taxon>Agaricomycotina</taxon>
        <taxon>Agaricomycetes</taxon>
        <taxon>Agaricomycetidae</taxon>
        <taxon>Agaricales</taxon>
        <taxon>Marasmiineae</taxon>
        <taxon>Marasmiaceae</taxon>
        <taxon>Marasmius</taxon>
    </lineage>
</organism>
<gene>
    <name evidence="2" type="ORF">AAF712_001154</name>
</gene>
<evidence type="ECO:0008006" key="4">
    <source>
        <dbReference type="Google" id="ProtNLM"/>
    </source>
</evidence>
<dbReference type="EMBL" id="JBBXMP010000002">
    <property type="protein sequence ID" value="KAL0072229.1"/>
    <property type="molecule type" value="Genomic_DNA"/>
</dbReference>
<feature type="transmembrane region" description="Helical" evidence="1">
    <location>
        <begin position="27"/>
        <end position="47"/>
    </location>
</feature>
<comment type="caution">
    <text evidence="2">The sequence shown here is derived from an EMBL/GenBank/DDBJ whole genome shotgun (WGS) entry which is preliminary data.</text>
</comment>
<protein>
    <recommendedName>
        <fullName evidence="4">NADH dehydrogenase subunit 6</fullName>
    </recommendedName>
</protein>
<accession>A0ABR3AFZ8</accession>
<feature type="transmembrane region" description="Helical" evidence="1">
    <location>
        <begin position="76"/>
        <end position="97"/>
    </location>
</feature>
<reference evidence="2 3" key="1">
    <citation type="submission" date="2024-05" db="EMBL/GenBank/DDBJ databases">
        <title>A draft genome resource for the thread blight pathogen Marasmius tenuissimus strain MS-2.</title>
        <authorList>
            <person name="Yulfo-Soto G.E."/>
            <person name="Baruah I.K."/>
            <person name="Amoako-Attah I."/>
            <person name="Bukari Y."/>
            <person name="Meinhardt L.W."/>
            <person name="Bailey B.A."/>
            <person name="Cohen S.P."/>
        </authorList>
    </citation>
    <scope>NUCLEOTIDE SEQUENCE [LARGE SCALE GENOMIC DNA]</scope>
    <source>
        <strain evidence="2 3">MS-2</strain>
    </source>
</reference>
<dbReference type="Proteomes" id="UP001437256">
    <property type="component" value="Unassembled WGS sequence"/>
</dbReference>
<sequence>MALSIAGNILGSHLASGADAGLILRRLLVGAMLGLLFLGVRVAYAILDAWSSSDQFGGALSSNPTLAQFNSVSGDYIPYLVMGLVMEYLTTLTFLLFSTVMMRRRR</sequence>
<keyword evidence="1" id="KW-0812">Transmembrane</keyword>
<evidence type="ECO:0000313" key="3">
    <source>
        <dbReference type="Proteomes" id="UP001437256"/>
    </source>
</evidence>
<keyword evidence="1" id="KW-1133">Transmembrane helix</keyword>
<name>A0ABR3AFZ8_9AGAR</name>
<keyword evidence="3" id="KW-1185">Reference proteome</keyword>